<evidence type="ECO:0000256" key="1">
    <source>
        <dbReference type="SAM" id="SignalP"/>
    </source>
</evidence>
<sequence>MKRVLILVTLLFLLSCKQGSSSNTTTDLLTLAGISAATSCAGSVTATTTTQTIPFVIKNIGFVITKPYVSSNVFFKNLTIGQAAVFTSQTSNLNNYSFGEYTTTDPCANAQQLTGLFGQNIGIGGANRFTYMFLGSGNFLVNPMSAQSSTAIPTDISVSLSPTIPCQSAVTTASGISQSVTMVAVGQMTAGYILVNGITTSQTLKVSSTSTILQNYQFKVYDNSNACNITYQQYDGNEGASISNYLMQFQPNVSGTYVIFLYSTVNPTAPTDLMVQIQ</sequence>
<dbReference type="RefSeq" id="WP_010568767.1">
    <property type="nucleotide sequence ID" value="NZ_AHMO02000008.1"/>
</dbReference>
<evidence type="ECO:0008006" key="4">
    <source>
        <dbReference type="Google" id="ProtNLM"/>
    </source>
</evidence>
<evidence type="ECO:0000313" key="2">
    <source>
        <dbReference type="EMBL" id="EQA45893.1"/>
    </source>
</evidence>
<dbReference type="PROSITE" id="PS51257">
    <property type="entry name" value="PROKAR_LIPOPROTEIN"/>
    <property type="match status" value="1"/>
</dbReference>
<organism evidence="2 3">
    <name type="scientific">Leptospira broomii serovar Hurstbridge str. 5399</name>
    <dbReference type="NCBI Taxonomy" id="1049789"/>
    <lineage>
        <taxon>Bacteria</taxon>
        <taxon>Pseudomonadati</taxon>
        <taxon>Spirochaetota</taxon>
        <taxon>Spirochaetia</taxon>
        <taxon>Leptospirales</taxon>
        <taxon>Leptospiraceae</taxon>
        <taxon>Leptospira</taxon>
    </lineage>
</organism>
<evidence type="ECO:0000313" key="3">
    <source>
        <dbReference type="Proteomes" id="UP000015454"/>
    </source>
</evidence>
<keyword evidence="1" id="KW-0732">Signal</keyword>
<dbReference type="OrthoDB" id="9918716at2"/>
<dbReference type="AlphaFoldDB" id="T0GKI0"/>
<accession>T0GKI0</accession>
<keyword evidence="3" id="KW-1185">Reference proteome</keyword>
<protein>
    <recommendedName>
        <fullName evidence="4">Lipoprotein</fullName>
    </recommendedName>
</protein>
<reference evidence="2" key="1">
    <citation type="submission" date="2013-05" db="EMBL/GenBank/DDBJ databases">
        <authorList>
            <person name="Harkins D.M."/>
            <person name="Durkin A.S."/>
            <person name="Brinkac L.M."/>
            <person name="Haft D.H."/>
            <person name="Selengut J.D."/>
            <person name="Sanka R."/>
            <person name="DePew J."/>
            <person name="Purushe J."/>
            <person name="Hartskeerl R.A."/>
            <person name="Ahmed A."/>
            <person name="van der Linden H."/>
            <person name="Goris M.G.A."/>
            <person name="Vinetz J.M."/>
            <person name="Sutton G.G."/>
            <person name="Nierman W.C."/>
            <person name="Fouts D.E."/>
        </authorList>
    </citation>
    <scope>NUCLEOTIDE SEQUENCE [LARGE SCALE GENOMIC DNA]</scope>
    <source>
        <strain evidence="2">5399</strain>
    </source>
</reference>
<feature type="signal peptide" evidence="1">
    <location>
        <begin position="1"/>
        <end position="22"/>
    </location>
</feature>
<gene>
    <name evidence="2" type="ORF">LEP1GSC050_4169</name>
</gene>
<feature type="chain" id="PRO_5004563859" description="Lipoprotein" evidence="1">
    <location>
        <begin position="23"/>
        <end position="278"/>
    </location>
</feature>
<proteinExistence type="predicted"/>
<name>T0GKI0_9LEPT</name>
<comment type="caution">
    <text evidence="2">The sequence shown here is derived from an EMBL/GenBank/DDBJ whole genome shotgun (WGS) entry which is preliminary data.</text>
</comment>
<dbReference type="EMBL" id="AHMO02000008">
    <property type="protein sequence ID" value="EQA45893.1"/>
    <property type="molecule type" value="Genomic_DNA"/>
</dbReference>
<dbReference type="Proteomes" id="UP000015454">
    <property type="component" value="Unassembled WGS sequence"/>
</dbReference>